<gene>
    <name evidence="2" type="ORF">AMAG_18114</name>
</gene>
<feature type="region of interest" description="Disordered" evidence="1">
    <location>
        <begin position="96"/>
        <end position="148"/>
    </location>
</feature>
<feature type="region of interest" description="Disordered" evidence="1">
    <location>
        <begin position="215"/>
        <end position="246"/>
    </location>
</feature>
<feature type="compositionally biased region" description="Low complexity" evidence="1">
    <location>
        <begin position="64"/>
        <end position="76"/>
    </location>
</feature>
<reference evidence="2 3" key="1">
    <citation type="submission" date="2009-11" db="EMBL/GenBank/DDBJ databases">
        <title>Annotation of Allomyces macrogynus ATCC 38327.</title>
        <authorList>
            <consortium name="The Broad Institute Genome Sequencing Platform"/>
            <person name="Russ C."/>
            <person name="Cuomo C."/>
            <person name="Burger G."/>
            <person name="Gray M.W."/>
            <person name="Holland P.W.H."/>
            <person name="King N."/>
            <person name="Lang F.B.F."/>
            <person name="Roger A.J."/>
            <person name="Ruiz-Trillo I."/>
            <person name="Young S.K."/>
            <person name="Zeng Q."/>
            <person name="Gargeya S."/>
            <person name="Fitzgerald M."/>
            <person name="Haas B."/>
            <person name="Abouelleil A."/>
            <person name="Alvarado L."/>
            <person name="Arachchi H.M."/>
            <person name="Berlin A."/>
            <person name="Chapman S.B."/>
            <person name="Gearin G."/>
            <person name="Goldberg J."/>
            <person name="Griggs A."/>
            <person name="Gujja S."/>
            <person name="Hansen M."/>
            <person name="Heiman D."/>
            <person name="Howarth C."/>
            <person name="Larimer J."/>
            <person name="Lui A."/>
            <person name="MacDonald P.J.P."/>
            <person name="McCowen C."/>
            <person name="Montmayeur A."/>
            <person name="Murphy C."/>
            <person name="Neiman D."/>
            <person name="Pearson M."/>
            <person name="Priest M."/>
            <person name="Roberts A."/>
            <person name="Saif S."/>
            <person name="Shea T."/>
            <person name="Sisk P."/>
            <person name="Stolte C."/>
            <person name="Sykes S."/>
            <person name="Wortman J."/>
            <person name="Nusbaum C."/>
            <person name="Birren B."/>
        </authorList>
    </citation>
    <scope>NUCLEOTIDE SEQUENCE [LARGE SCALE GENOMIC DNA]</scope>
    <source>
        <strain evidence="2 3">ATCC 38327</strain>
    </source>
</reference>
<feature type="compositionally biased region" description="Polar residues" evidence="1">
    <location>
        <begin position="219"/>
        <end position="232"/>
    </location>
</feature>
<proteinExistence type="predicted"/>
<keyword evidence="3" id="KW-1185">Reference proteome</keyword>
<dbReference type="EMBL" id="GG745334">
    <property type="protein sequence ID" value="KNE59158.1"/>
    <property type="molecule type" value="Genomic_DNA"/>
</dbReference>
<evidence type="ECO:0000256" key="1">
    <source>
        <dbReference type="SAM" id="MobiDB-lite"/>
    </source>
</evidence>
<feature type="compositionally biased region" description="Low complexity" evidence="1">
    <location>
        <begin position="96"/>
        <end position="109"/>
    </location>
</feature>
<evidence type="ECO:0000313" key="3">
    <source>
        <dbReference type="Proteomes" id="UP000054350"/>
    </source>
</evidence>
<organism evidence="2 3">
    <name type="scientific">Allomyces macrogynus (strain ATCC 38327)</name>
    <name type="common">Allomyces javanicus var. macrogynus</name>
    <dbReference type="NCBI Taxonomy" id="578462"/>
    <lineage>
        <taxon>Eukaryota</taxon>
        <taxon>Fungi</taxon>
        <taxon>Fungi incertae sedis</taxon>
        <taxon>Blastocladiomycota</taxon>
        <taxon>Blastocladiomycetes</taxon>
        <taxon>Blastocladiales</taxon>
        <taxon>Blastocladiaceae</taxon>
        <taxon>Allomyces</taxon>
    </lineage>
</organism>
<protein>
    <submittedName>
        <fullName evidence="2">Uncharacterized protein</fullName>
    </submittedName>
</protein>
<dbReference type="AlphaFoldDB" id="A0A0L0S975"/>
<feature type="region of interest" description="Disordered" evidence="1">
    <location>
        <begin position="34"/>
        <end position="78"/>
    </location>
</feature>
<dbReference type="Proteomes" id="UP000054350">
    <property type="component" value="Unassembled WGS sequence"/>
</dbReference>
<sequence>MPSASSSPEVLARTPSLVVRRKRSSIVVVVPAITPATDPGGAPTAWPMRRPSVRASSPAQPRLSESAASVAAPSSSKTGGLFTRVLRKWFGGGSPLAASGPSARPRSGSWSLRTSVGSKRGSIEERAHAAGNPPPLSKLGRAPATGNDAEAIADGDAADSTALAAATPAPPTIPAEDAVLLVRSLPDLARQHALLARAMPAPTASPLRALSLSVPLPPSTRSSTSFRNGSSVTDGPTLDGDDDDTTQWGLSPAAAIWAVLGRRARVSGPTGSTATATPFATC</sequence>
<evidence type="ECO:0000313" key="2">
    <source>
        <dbReference type="EMBL" id="KNE59158.1"/>
    </source>
</evidence>
<accession>A0A0L0S975</accession>
<dbReference type="VEuPathDB" id="FungiDB:AMAG_18114"/>
<name>A0A0L0S975_ALLM3</name>
<reference evidence="3" key="2">
    <citation type="submission" date="2009-11" db="EMBL/GenBank/DDBJ databases">
        <title>The Genome Sequence of Allomyces macrogynus strain ATCC 38327.</title>
        <authorList>
            <consortium name="The Broad Institute Genome Sequencing Platform"/>
            <person name="Russ C."/>
            <person name="Cuomo C."/>
            <person name="Shea T."/>
            <person name="Young S.K."/>
            <person name="Zeng Q."/>
            <person name="Koehrsen M."/>
            <person name="Haas B."/>
            <person name="Borodovsky M."/>
            <person name="Guigo R."/>
            <person name="Alvarado L."/>
            <person name="Berlin A."/>
            <person name="Borenstein D."/>
            <person name="Chen Z."/>
            <person name="Engels R."/>
            <person name="Freedman E."/>
            <person name="Gellesch M."/>
            <person name="Goldberg J."/>
            <person name="Griggs A."/>
            <person name="Gujja S."/>
            <person name="Heiman D."/>
            <person name="Hepburn T."/>
            <person name="Howarth C."/>
            <person name="Jen D."/>
            <person name="Larson L."/>
            <person name="Lewis B."/>
            <person name="Mehta T."/>
            <person name="Park D."/>
            <person name="Pearson M."/>
            <person name="Roberts A."/>
            <person name="Saif S."/>
            <person name="Shenoy N."/>
            <person name="Sisk P."/>
            <person name="Stolte C."/>
            <person name="Sykes S."/>
            <person name="Walk T."/>
            <person name="White J."/>
            <person name="Yandava C."/>
            <person name="Burger G."/>
            <person name="Gray M.W."/>
            <person name="Holland P.W.H."/>
            <person name="King N."/>
            <person name="Lang F.B.F."/>
            <person name="Roger A.J."/>
            <person name="Ruiz-Trillo I."/>
            <person name="Lander E."/>
            <person name="Nusbaum C."/>
        </authorList>
    </citation>
    <scope>NUCLEOTIDE SEQUENCE [LARGE SCALE GENOMIC DNA]</scope>
    <source>
        <strain evidence="3">ATCC 38327</strain>
    </source>
</reference>